<keyword evidence="8" id="KW-1185">Reference proteome</keyword>
<accession>A0A067D3F0</accession>
<sequence length="734" mass="81270">MAAAEYGQHAPSLLMAAGPGGSQREDAHAMVPRKPTASFQEILEKAIALKIVHPSALSNYVTSATAVMTSVAPSTVMSRMAQTNGPAQGGADKNNLPVVSPDELTIAPTFNTQRVPVNQNRMEFVDFKQLSSALKRLAMHCGFEIRVKYSSKRNKRWECREPGCTFILSGYKNKDDRVHVTDIELSHNHAGVVAEPVDAHDSEGTGDETNNGETRPHESRLTRNTTLSNELVLAGVFDSDVGQSIILKDPEELKLKDIQGILLSQFGSQISASMASRAKRKLVEMFYETSNLSYQQLRPFFEKVVTANPGSFYVMDHVPNPHDGSGVYEYGRCLLGIGAAIRFLKDCAPVLALEACAMNTEMHKSGILLVLSTRDYNSDVIYLALAHVPADDYVNWVWFLERLKANGVPTIANVTCFVSNGAPDIARAVSHVFPAQPHRFVVEHMIPLIAAASPSLNRLGPEVEHLIKQMAASTNMDQYMDSFQLLWRIDKDLGRYLEGIPKEHWVVAAILNRGWPLLNEVVLVHCVGEFGSSPLGSLLRSCNLAPCFYLFLLSIQKTLMSRALTARAMPDRVLLPAQQNILLKRTVESGRYEIQECRPQEVYFAQYHTVSTTSTAFKLVNIVGRTCTCGEWQQNHIPCLHAIAVLNCLSKNVLEYVNEWYFTTYHKAMYARAAPVVPVPPIDLKPDLTLKAPARILAQLQEALNAAAPLDPSMRSKPGPRPRKRKDMSASMTH</sequence>
<feature type="domain" description="SWIM-type" evidence="6">
    <location>
        <begin position="618"/>
        <end position="650"/>
    </location>
</feature>
<proteinExistence type="predicted"/>
<gene>
    <name evidence="7" type="ORF">SPRG_19393</name>
</gene>
<evidence type="ECO:0000256" key="4">
    <source>
        <dbReference type="PROSITE-ProRule" id="PRU00325"/>
    </source>
</evidence>
<dbReference type="GO" id="GO:0008270">
    <property type="term" value="F:zinc ion binding"/>
    <property type="evidence" value="ECO:0007669"/>
    <property type="project" value="UniProtKB-KW"/>
</dbReference>
<evidence type="ECO:0000256" key="2">
    <source>
        <dbReference type="ARBA" id="ARBA00022771"/>
    </source>
</evidence>
<dbReference type="GeneID" id="24140782"/>
<dbReference type="PROSITE" id="PS50966">
    <property type="entry name" value="ZF_SWIM"/>
    <property type="match status" value="1"/>
</dbReference>
<dbReference type="Pfam" id="PF04434">
    <property type="entry name" value="SWIM"/>
    <property type="match status" value="1"/>
</dbReference>
<dbReference type="KEGG" id="spar:SPRG_19393"/>
<organism evidence="7 8">
    <name type="scientific">Saprolegnia parasitica (strain CBS 223.65)</name>
    <dbReference type="NCBI Taxonomy" id="695850"/>
    <lineage>
        <taxon>Eukaryota</taxon>
        <taxon>Sar</taxon>
        <taxon>Stramenopiles</taxon>
        <taxon>Oomycota</taxon>
        <taxon>Saprolegniomycetes</taxon>
        <taxon>Saprolegniales</taxon>
        <taxon>Saprolegniaceae</taxon>
        <taxon>Saprolegnia</taxon>
    </lineage>
</organism>
<dbReference type="STRING" id="695850.A0A067D3F0"/>
<evidence type="ECO:0000313" key="7">
    <source>
        <dbReference type="EMBL" id="KDO33241.1"/>
    </source>
</evidence>
<dbReference type="PANTHER" id="PTHR31973:SF187">
    <property type="entry name" value="MUTATOR TRANSPOSASE MUDRA PROTEIN"/>
    <property type="match status" value="1"/>
</dbReference>
<dbReference type="AlphaFoldDB" id="A0A067D3F0"/>
<dbReference type="Proteomes" id="UP000030745">
    <property type="component" value="Unassembled WGS sequence"/>
</dbReference>
<name>A0A067D3F0_SAPPC</name>
<dbReference type="EMBL" id="KK583193">
    <property type="protein sequence ID" value="KDO33241.1"/>
    <property type="molecule type" value="Genomic_DNA"/>
</dbReference>
<dbReference type="InterPro" id="IPR007527">
    <property type="entry name" value="Znf_SWIM"/>
</dbReference>
<reference evidence="7 8" key="1">
    <citation type="journal article" date="2013" name="PLoS Genet.">
        <title>Distinctive expansion of potential virulence genes in the genome of the oomycete fish pathogen Saprolegnia parasitica.</title>
        <authorList>
            <person name="Jiang R.H."/>
            <person name="de Bruijn I."/>
            <person name="Haas B.J."/>
            <person name="Belmonte R."/>
            <person name="Lobach L."/>
            <person name="Christie J."/>
            <person name="van den Ackerveken G."/>
            <person name="Bottin A."/>
            <person name="Bulone V."/>
            <person name="Diaz-Moreno S.M."/>
            <person name="Dumas B."/>
            <person name="Fan L."/>
            <person name="Gaulin E."/>
            <person name="Govers F."/>
            <person name="Grenville-Briggs L.J."/>
            <person name="Horner N.R."/>
            <person name="Levin J.Z."/>
            <person name="Mammella M."/>
            <person name="Meijer H.J."/>
            <person name="Morris P."/>
            <person name="Nusbaum C."/>
            <person name="Oome S."/>
            <person name="Phillips A.J."/>
            <person name="van Rooyen D."/>
            <person name="Rzeszutek E."/>
            <person name="Saraiva M."/>
            <person name="Secombes C.J."/>
            <person name="Seidl M.F."/>
            <person name="Snel B."/>
            <person name="Stassen J.H."/>
            <person name="Sykes S."/>
            <person name="Tripathy S."/>
            <person name="van den Berg H."/>
            <person name="Vega-Arreguin J.C."/>
            <person name="Wawra S."/>
            <person name="Young S.K."/>
            <person name="Zeng Q."/>
            <person name="Dieguez-Uribeondo J."/>
            <person name="Russ C."/>
            <person name="Tyler B.M."/>
            <person name="van West P."/>
        </authorList>
    </citation>
    <scope>NUCLEOTIDE SEQUENCE [LARGE SCALE GENOMIC DNA]</scope>
    <source>
        <strain evidence="7 8">CBS 223.65</strain>
    </source>
</reference>
<keyword evidence="2 4" id="KW-0863">Zinc-finger</keyword>
<feature type="region of interest" description="Disordered" evidence="5">
    <location>
        <begin position="196"/>
        <end position="222"/>
    </location>
</feature>
<dbReference type="InterPro" id="IPR006564">
    <property type="entry name" value="Znf_PMZ"/>
</dbReference>
<evidence type="ECO:0000313" key="8">
    <source>
        <dbReference type="Proteomes" id="UP000030745"/>
    </source>
</evidence>
<dbReference type="RefSeq" id="XP_012196272.1">
    <property type="nucleotide sequence ID" value="XM_012340882.1"/>
</dbReference>
<feature type="region of interest" description="Disordered" evidence="5">
    <location>
        <begin position="708"/>
        <end position="734"/>
    </location>
</feature>
<evidence type="ECO:0000259" key="6">
    <source>
        <dbReference type="PROSITE" id="PS50966"/>
    </source>
</evidence>
<keyword evidence="3" id="KW-0862">Zinc</keyword>
<dbReference type="PANTHER" id="PTHR31973">
    <property type="entry name" value="POLYPROTEIN, PUTATIVE-RELATED"/>
    <property type="match status" value="1"/>
</dbReference>
<evidence type="ECO:0000256" key="3">
    <source>
        <dbReference type="ARBA" id="ARBA00022833"/>
    </source>
</evidence>
<dbReference type="OrthoDB" id="1048204at2759"/>
<keyword evidence="1" id="KW-0479">Metal-binding</keyword>
<protein>
    <recommendedName>
        <fullName evidence="6">SWIM-type domain-containing protein</fullName>
    </recommendedName>
</protein>
<evidence type="ECO:0000256" key="5">
    <source>
        <dbReference type="SAM" id="MobiDB-lite"/>
    </source>
</evidence>
<dbReference type="SMART" id="SM00575">
    <property type="entry name" value="ZnF_PMZ"/>
    <property type="match status" value="1"/>
</dbReference>
<evidence type="ECO:0000256" key="1">
    <source>
        <dbReference type="ARBA" id="ARBA00022723"/>
    </source>
</evidence>
<dbReference type="VEuPathDB" id="FungiDB:SPRG_19393"/>